<evidence type="ECO:0000256" key="2">
    <source>
        <dbReference type="ARBA" id="ARBA00023054"/>
    </source>
</evidence>
<evidence type="ECO:0000313" key="6">
    <source>
        <dbReference type="EMBL" id="KAA2284815.1"/>
    </source>
</evidence>
<reference evidence="6 7" key="2">
    <citation type="submission" date="2019-09" db="EMBL/GenBank/DDBJ databases">
        <authorList>
            <person name="Mazur A."/>
        </authorList>
    </citation>
    <scope>NUCLEOTIDE SEQUENCE [LARGE SCALE GENOMIC DNA]</scope>
    <source>
        <strain evidence="6 7">3729k</strain>
    </source>
</reference>
<sequence>MKRTTADRSLAAVAVLAVLALASCQPSPPQALGTVEWERITVPAPVAEPVLALEVREGQRVAAGDLLLRLDQTRQNARLEALRSQARRAREQLAELRAGPRSETIAQARARRDAARARLAEAEAQYRRAQSLTGRQLVSRADLDRARAARDGARAELEQAGQALLELEHGPRAEHLAQAEAALAAAEAEVTDQEALLAKLSPVAPRAGLVDSLPYKAGDQAPVGAPLAVLLVGEAPHARVYLPAALRARVAVGDRALVRVEGREEVYEGRLLMIRSQPSFTPYYALAGDDAERLSYLAEIQLGTEAATLPAGLPAQAEFPR</sequence>
<dbReference type="SUPFAM" id="SSF111369">
    <property type="entry name" value="HlyD-like secretion proteins"/>
    <property type="match status" value="1"/>
</dbReference>
<evidence type="ECO:0000313" key="7">
    <source>
        <dbReference type="Proteomes" id="UP000322165"/>
    </source>
</evidence>
<dbReference type="RefSeq" id="WP_149860314.1">
    <property type="nucleotide sequence ID" value="NZ_VUOD01000004.1"/>
</dbReference>
<keyword evidence="4" id="KW-0732">Signal</keyword>
<dbReference type="InterPro" id="IPR050465">
    <property type="entry name" value="UPF0194_transport"/>
</dbReference>
<dbReference type="Gene3D" id="2.40.50.100">
    <property type="match status" value="1"/>
</dbReference>
<dbReference type="PANTHER" id="PTHR32347">
    <property type="entry name" value="EFFLUX SYSTEM COMPONENT YKNX-RELATED"/>
    <property type="match status" value="1"/>
</dbReference>
<feature type="signal peptide" evidence="4">
    <location>
        <begin position="1"/>
        <end position="31"/>
    </location>
</feature>
<gene>
    <name evidence="6" type="ORF">F0415_06055</name>
</gene>
<organism evidence="6 7">
    <name type="scientific">Arenimonas fontis</name>
    <dbReference type="NCBI Taxonomy" id="2608255"/>
    <lineage>
        <taxon>Bacteria</taxon>
        <taxon>Pseudomonadati</taxon>
        <taxon>Pseudomonadota</taxon>
        <taxon>Gammaproteobacteria</taxon>
        <taxon>Lysobacterales</taxon>
        <taxon>Lysobacteraceae</taxon>
        <taxon>Arenimonas</taxon>
    </lineage>
</organism>
<comment type="caution">
    <text evidence="6">The sequence shown here is derived from an EMBL/GenBank/DDBJ whole genome shotgun (WGS) entry which is preliminary data.</text>
</comment>
<dbReference type="PROSITE" id="PS51257">
    <property type="entry name" value="PROKAR_LIPOPROTEIN"/>
    <property type="match status" value="1"/>
</dbReference>
<feature type="chain" id="PRO_5022782636" evidence="4">
    <location>
        <begin position="32"/>
        <end position="321"/>
    </location>
</feature>
<keyword evidence="7" id="KW-1185">Reference proteome</keyword>
<dbReference type="Gene3D" id="1.10.287.470">
    <property type="entry name" value="Helix hairpin bin"/>
    <property type="match status" value="2"/>
</dbReference>
<feature type="domain" description="YbhG-like alpha-helical hairpin" evidence="5">
    <location>
        <begin position="76"/>
        <end position="194"/>
    </location>
</feature>
<proteinExistence type="predicted"/>
<evidence type="ECO:0000256" key="3">
    <source>
        <dbReference type="SAM" id="Coils"/>
    </source>
</evidence>
<name>A0A5B2ZA59_9GAMM</name>
<comment type="subcellular location">
    <subcellularLocation>
        <location evidence="1">Cell envelope</location>
    </subcellularLocation>
</comment>
<protein>
    <submittedName>
        <fullName evidence="6">Biotin/lipoyl-binding protein</fullName>
    </submittedName>
</protein>
<reference evidence="6 7" key="1">
    <citation type="submission" date="2019-09" db="EMBL/GenBank/DDBJ databases">
        <title>Arenimonas chukotkensis sp. nov., a bacterium isolated from Chukotka hot spring, Arctic region, Russia.</title>
        <authorList>
            <person name="Zayulina K.S."/>
            <person name="Prokofeva M.I."/>
            <person name="Elcheninov A.G."/>
            <person name="Novikov A."/>
            <person name="Kochetkova T.V."/>
            <person name="Kublanov I.V."/>
        </authorList>
    </citation>
    <scope>NUCLEOTIDE SEQUENCE [LARGE SCALE GENOMIC DNA]</scope>
    <source>
        <strain evidence="6 7">3729k</strain>
    </source>
</reference>
<accession>A0A5B2ZA59</accession>
<evidence type="ECO:0000256" key="4">
    <source>
        <dbReference type="SAM" id="SignalP"/>
    </source>
</evidence>
<dbReference type="Proteomes" id="UP000322165">
    <property type="component" value="Unassembled WGS sequence"/>
</dbReference>
<dbReference type="PANTHER" id="PTHR32347:SF29">
    <property type="entry name" value="UPF0194 MEMBRANE PROTEIN YBHG"/>
    <property type="match status" value="1"/>
</dbReference>
<evidence type="ECO:0000259" key="5">
    <source>
        <dbReference type="Pfam" id="PF25881"/>
    </source>
</evidence>
<feature type="coiled-coil region" evidence="3">
    <location>
        <begin position="72"/>
        <end position="196"/>
    </location>
</feature>
<dbReference type="EMBL" id="VUOD01000004">
    <property type="protein sequence ID" value="KAA2284815.1"/>
    <property type="molecule type" value="Genomic_DNA"/>
</dbReference>
<evidence type="ECO:0000256" key="1">
    <source>
        <dbReference type="ARBA" id="ARBA00004196"/>
    </source>
</evidence>
<dbReference type="GO" id="GO:0030313">
    <property type="term" value="C:cell envelope"/>
    <property type="evidence" value="ECO:0007669"/>
    <property type="project" value="UniProtKB-SubCell"/>
</dbReference>
<dbReference type="Pfam" id="PF25881">
    <property type="entry name" value="HH_YBHG"/>
    <property type="match status" value="1"/>
</dbReference>
<dbReference type="InterPro" id="IPR059052">
    <property type="entry name" value="HH_YbhG-like"/>
</dbReference>
<keyword evidence="2 3" id="KW-0175">Coiled coil</keyword>
<dbReference type="AlphaFoldDB" id="A0A5B2ZA59"/>